<gene>
    <name evidence="2" type="ORF">Cgig2_030503</name>
</gene>
<evidence type="ECO:0000256" key="1">
    <source>
        <dbReference type="SAM" id="MobiDB-lite"/>
    </source>
</evidence>
<dbReference type="AlphaFoldDB" id="A0A9Q1JW14"/>
<feature type="compositionally biased region" description="Acidic residues" evidence="1">
    <location>
        <begin position="202"/>
        <end position="217"/>
    </location>
</feature>
<feature type="region of interest" description="Disordered" evidence="1">
    <location>
        <begin position="188"/>
        <end position="254"/>
    </location>
</feature>
<organism evidence="2 3">
    <name type="scientific">Carnegiea gigantea</name>
    <dbReference type="NCBI Taxonomy" id="171969"/>
    <lineage>
        <taxon>Eukaryota</taxon>
        <taxon>Viridiplantae</taxon>
        <taxon>Streptophyta</taxon>
        <taxon>Embryophyta</taxon>
        <taxon>Tracheophyta</taxon>
        <taxon>Spermatophyta</taxon>
        <taxon>Magnoliopsida</taxon>
        <taxon>eudicotyledons</taxon>
        <taxon>Gunneridae</taxon>
        <taxon>Pentapetalae</taxon>
        <taxon>Caryophyllales</taxon>
        <taxon>Cactineae</taxon>
        <taxon>Cactaceae</taxon>
        <taxon>Cactoideae</taxon>
        <taxon>Echinocereeae</taxon>
        <taxon>Carnegiea</taxon>
    </lineage>
</organism>
<dbReference type="Proteomes" id="UP001153076">
    <property type="component" value="Unassembled WGS sequence"/>
</dbReference>
<accession>A0A9Q1JW14</accession>
<proteinExistence type="predicted"/>
<name>A0A9Q1JW14_9CARY</name>
<evidence type="ECO:0000313" key="2">
    <source>
        <dbReference type="EMBL" id="KAJ8432067.1"/>
    </source>
</evidence>
<protein>
    <submittedName>
        <fullName evidence="2">Uncharacterized protein</fullName>
    </submittedName>
</protein>
<evidence type="ECO:0000313" key="3">
    <source>
        <dbReference type="Proteomes" id="UP001153076"/>
    </source>
</evidence>
<reference evidence="2" key="1">
    <citation type="submission" date="2022-04" db="EMBL/GenBank/DDBJ databases">
        <title>Carnegiea gigantea Genome sequencing and assembly v2.</title>
        <authorList>
            <person name="Copetti D."/>
            <person name="Sanderson M.J."/>
            <person name="Burquez A."/>
            <person name="Wojciechowski M.F."/>
        </authorList>
    </citation>
    <scope>NUCLEOTIDE SEQUENCE</scope>
    <source>
        <strain evidence="2">SGP5-SGP5p</strain>
        <tissue evidence="2">Aerial part</tissue>
    </source>
</reference>
<sequence length="254" mass="28027">MNLNSVSIGARGGGGISCVCVMRGMLEEGGDEKVTYEGGLRKCVLMKEGIRVKEIQRMLTESICGDFLKHKVCYSLKNVRQMLMLVEANVDVWRFSMEMMNMTIYMGDNDGLRRTYCNSQADFDANSHCGDLHAYFHGDIVDVEYRGHGLEGPGRTSSGLPNVVVIDIVHMMAPLVNGDKMFGMELHSKRKQNRSPVVEATDMGEENSDNESEESESAYENKEGSNGTSSSLVSLEEEEGISSNRKLGGDAIEE</sequence>
<keyword evidence="3" id="KW-1185">Reference proteome</keyword>
<comment type="caution">
    <text evidence="2">The sequence shown here is derived from an EMBL/GenBank/DDBJ whole genome shotgun (WGS) entry which is preliminary data.</text>
</comment>
<dbReference type="EMBL" id="JAKOGI010000640">
    <property type="protein sequence ID" value="KAJ8432067.1"/>
    <property type="molecule type" value="Genomic_DNA"/>
</dbReference>